<sequence length="248" mass="27907">MNRYKITIAYDGGKFSGWQVQPNAVSIQELIEGAIEKILKEKLKVIGSGRTDAGVHALAQVAHFETEKELEIEKTLFSLNGLLPHEIRILKLEKMANDFHARFSAKKKTYHYHLHLEKFQTPFKRGISLHVKRLLDIDLLKKACKKFEGTHNFKAFANEAGKGSAKASPVKTIYSLNAIEEEGGYRLEFTGSGFLYKMVRNITGALIECAAGKLEIEKIPELLESQDRRLAPKAAPAHGLFLVNIEYK</sequence>
<evidence type="ECO:0000256" key="2">
    <source>
        <dbReference type="ARBA" id="ARBA00022694"/>
    </source>
</evidence>
<dbReference type="SUPFAM" id="SSF55120">
    <property type="entry name" value="Pseudouridine synthase"/>
    <property type="match status" value="1"/>
</dbReference>
<accession>A0A2A4YJC5</accession>
<dbReference type="HAMAP" id="MF_00171">
    <property type="entry name" value="TruA"/>
    <property type="match status" value="1"/>
</dbReference>
<dbReference type="GO" id="GO:0031119">
    <property type="term" value="P:tRNA pseudouridine synthesis"/>
    <property type="evidence" value="ECO:0007669"/>
    <property type="project" value="UniProtKB-UniRule"/>
</dbReference>
<evidence type="ECO:0000256" key="7">
    <source>
        <dbReference type="RuleBase" id="RU003792"/>
    </source>
</evidence>
<reference evidence="10" key="1">
    <citation type="submission" date="2017-08" db="EMBL/GenBank/DDBJ databases">
        <title>A dynamic microbial community with high functional redundancy inhabits the cold, oxic subseafloor aquifer.</title>
        <authorList>
            <person name="Tully B.J."/>
            <person name="Wheat C.G."/>
            <person name="Glazer B.T."/>
            <person name="Huber J.A."/>
        </authorList>
    </citation>
    <scope>NUCLEOTIDE SEQUENCE [LARGE SCALE GENOMIC DNA]</scope>
</reference>
<keyword evidence="3 4" id="KW-0413">Isomerase</keyword>
<dbReference type="Pfam" id="PF01416">
    <property type="entry name" value="PseudoU_synth_1"/>
    <property type="match status" value="2"/>
</dbReference>
<dbReference type="PANTHER" id="PTHR11142">
    <property type="entry name" value="PSEUDOURIDYLATE SYNTHASE"/>
    <property type="match status" value="1"/>
</dbReference>
<dbReference type="PANTHER" id="PTHR11142:SF0">
    <property type="entry name" value="TRNA PSEUDOURIDINE SYNTHASE-LIKE 1"/>
    <property type="match status" value="1"/>
</dbReference>
<dbReference type="InterPro" id="IPR001406">
    <property type="entry name" value="PsdUridine_synth_TruA"/>
</dbReference>
<dbReference type="CDD" id="cd02570">
    <property type="entry name" value="PseudoU_synth_EcTruA"/>
    <property type="match status" value="1"/>
</dbReference>
<feature type="active site" description="Nucleophile" evidence="4 5">
    <location>
        <position position="52"/>
    </location>
</feature>
<evidence type="ECO:0000256" key="5">
    <source>
        <dbReference type="PIRSR" id="PIRSR001430-1"/>
    </source>
</evidence>
<dbReference type="InterPro" id="IPR020094">
    <property type="entry name" value="TruA/RsuA/RluB/E/F_N"/>
</dbReference>
<evidence type="ECO:0000256" key="6">
    <source>
        <dbReference type="PIRSR" id="PIRSR001430-2"/>
    </source>
</evidence>
<proteinExistence type="inferred from homology"/>
<evidence type="ECO:0000313" key="9">
    <source>
        <dbReference type="EMBL" id="PCI94710.1"/>
    </source>
</evidence>
<dbReference type="Gene3D" id="3.30.70.580">
    <property type="entry name" value="Pseudouridine synthase I, catalytic domain, N-terminal subdomain"/>
    <property type="match status" value="1"/>
</dbReference>
<dbReference type="NCBIfam" id="TIGR00071">
    <property type="entry name" value="hisT_truA"/>
    <property type="match status" value="1"/>
</dbReference>
<dbReference type="Gene3D" id="3.30.70.660">
    <property type="entry name" value="Pseudouridine synthase I, catalytic domain, C-terminal subdomain"/>
    <property type="match status" value="1"/>
</dbReference>
<feature type="domain" description="Pseudouridine synthase I TruA alpha/beta" evidence="8">
    <location>
        <begin position="8"/>
        <end position="103"/>
    </location>
</feature>
<dbReference type="EMBL" id="NVUU01000034">
    <property type="protein sequence ID" value="PCI94710.1"/>
    <property type="molecule type" value="Genomic_DNA"/>
</dbReference>
<evidence type="ECO:0000256" key="1">
    <source>
        <dbReference type="ARBA" id="ARBA00009375"/>
    </source>
</evidence>
<comment type="function">
    <text evidence="4">Formation of pseudouridine at positions 38, 39 and 40 in the anticodon stem and loop of transfer RNAs.</text>
</comment>
<gene>
    <name evidence="4" type="primary">truA</name>
    <name evidence="9" type="ORF">COB11_03495</name>
</gene>
<protein>
    <recommendedName>
        <fullName evidence="4">tRNA pseudouridine synthase A</fullName>
        <ecNumber evidence="4">5.4.99.12</ecNumber>
    </recommendedName>
    <alternativeName>
        <fullName evidence="4">tRNA pseudouridine(38-40) synthase</fullName>
    </alternativeName>
    <alternativeName>
        <fullName evidence="4">tRNA pseudouridylate synthase I</fullName>
    </alternativeName>
    <alternativeName>
        <fullName evidence="4">tRNA-uridine isomerase I</fullName>
    </alternativeName>
</protein>
<dbReference type="AlphaFoldDB" id="A0A2A4YJC5"/>
<feature type="domain" description="Pseudouridine synthase I TruA alpha/beta" evidence="8">
    <location>
        <begin position="143"/>
        <end position="247"/>
    </location>
</feature>
<dbReference type="FunFam" id="3.30.70.580:FF:000001">
    <property type="entry name" value="tRNA pseudouridine synthase A"/>
    <property type="match status" value="1"/>
</dbReference>
<comment type="caution">
    <text evidence="9">The sequence shown here is derived from an EMBL/GenBank/DDBJ whole genome shotgun (WGS) entry which is preliminary data.</text>
</comment>
<dbReference type="InterPro" id="IPR020103">
    <property type="entry name" value="PsdUridine_synth_cat_dom_sf"/>
</dbReference>
<comment type="subunit">
    <text evidence="4">Homodimer.</text>
</comment>
<dbReference type="Proteomes" id="UP000217838">
    <property type="component" value="Unassembled WGS sequence"/>
</dbReference>
<dbReference type="InterPro" id="IPR020097">
    <property type="entry name" value="PsdUridine_synth_TruA_a/b_dom"/>
</dbReference>
<organism evidence="9 10">
    <name type="scientific">Aerophobetes bacterium</name>
    <dbReference type="NCBI Taxonomy" id="2030807"/>
    <lineage>
        <taxon>Bacteria</taxon>
        <taxon>Candidatus Aerophobota</taxon>
    </lineage>
</organism>
<evidence type="ECO:0000313" key="10">
    <source>
        <dbReference type="Proteomes" id="UP000217838"/>
    </source>
</evidence>
<keyword evidence="2 4" id="KW-0819">tRNA processing</keyword>
<comment type="catalytic activity">
    <reaction evidence="4 7">
        <text>uridine(38/39/40) in tRNA = pseudouridine(38/39/40) in tRNA</text>
        <dbReference type="Rhea" id="RHEA:22376"/>
        <dbReference type="Rhea" id="RHEA-COMP:10085"/>
        <dbReference type="Rhea" id="RHEA-COMP:10087"/>
        <dbReference type="ChEBI" id="CHEBI:65314"/>
        <dbReference type="ChEBI" id="CHEBI:65315"/>
        <dbReference type="EC" id="5.4.99.12"/>
    </reaction>
</comment>
<evidence type="ECO:0000256" key="3">
    <source>
        <dbReference type="ARBA" id="ARBA00023235"/>
    </source>
</evidence>
<comment type="caution">
    <text evidence="4">Lacks conserved residue(s) required for the propagation of feature annotation.</text>
</comment>
<feature type="binding site" evidence="4 6">
    <location>
        <position position="110"/>
    </location>
    <ligand>
        <name>substrate</name>
    </ligand>
</feature>
<name>A0A2A4YJC5_UNCAE</name>
<evidence type="ECO:0000259" key="8">
    <source>
        <dbReference type="Pfam" id="PF01416"/>
    </source>
</evidence>
<dbReference type="InterPro" id="IPR020095">
    <property type="entry name" value="PsdUridine_synth_TruA_C"/>
</dbReference>
<dbReference type="GO" id="GO:0160147">
    <property type="term" value="F:tRNA pseudouridine(38-40) synthase activity"/>
    <property type="evidence" value="ECO:0007669"/>
    <property type="project" value="UniProtKB-EC"/>
</dbReference>
<dbReference type="EC" id="5.4.99.12" evidence="4"/>
<evidence type="ECO:0000256" key="4">
    <source>
        <dbReference type="HAMAP-Rule" id="MF_00171"/>
    </source>
</evidence>
<dbReference type="PIRSF" id="PIRSF001430">
    <property type="entry name" value="tRNA_psdUrid_synth"/>
    <property type="match status" value="1"/>
</dbReference>
<dbReference type="GO" id="GO:0003723">
    <property type="term" value="F:RNA binding"/>
    <property type="evidence" value="ECO:0007669"/>
    <property type="project" value="InterPro"/>
</dbReference>
<comment type="similarity">
    <text evidence="1 4 7">Belongs to the tRNA pseudouridine synthase TruA family.</text>
</comment>